<name>A0A6A4WEN5_AMPAM</name>
<sequence length="127" mass="14700">MYRNTPLRDGGRSPAQLALGRHLRDSIPSPSQRYKLSPEWCRDLRRRELSMVTRGEKSKAAYDVGTKELSEMSVGDSVLCQDARTKAWDRRGVIVEKSPFRKYLVKMQGTGRVTIRNRRHLKLDLQK</sequence>
<dbReference type="Proteomes" id="UP000440578">
    <property type="component" value="Unassembled WGS sequence"/>
</dbReference>
<dbReference type="PANTHER" id="PTHR33244:SF3">
    <property type="entry name" value="PEPTIDASE A2 DOMAIN-CONTAINING PROTEIN"/>
    <property type="match status" value="1"/>
</dbReference>
<evidence type="ECO:0000313" key="1">
    <source>
        <dbReference type="EMBL" id="KAF0300458.1"/>
    </source>
</evidence>
<organism evidence="1 2">
    <name type="scientific">Amphibalanus amphitrite</name>
    <name type="common">Striped barnacle</name>
    <name type="synonym">Balanus amphitrite</name>
    <dbReference type="NCBI Taxonomy" id="1232801"/>
    <lineage>
        <taxon>Eukaryota</taxon>
        <taxon>Metazoa</taxon>
        <taxon>Ecdysozoa</taxon>
        <taxon>Arthropoda</taxon>
        <taxon>Crustacea</taxon>
        <taxon>Multicrustacea</taxon>
        <taxon>Cirripedia</taxon>
        <taxon>Thoracica</taxon>
        <taxon>Thoracicalcarea</taxon>
        <taxon>Balanomorpha</taxon>
        <taxon>Balanoidea</taxon>
        <taxon>Balanidae</taxon>
        <taxon>Amphibalaninae</taxon>
        <taxon>Amphibalanus</taxon>
    </lineage>
</organism>
<dbReference type="AlphaFoldDB" id="A0A6A4WEN5"/>
<evidence type="ECO:0000313" key="2">
    <source>
        <dbReference type="Proteomes" id="UP000440578"/>
    </source>
</evidence>
<dbReference type="EMBL" id="VIIS01001261">
    <property type="protein sequence ID" value="KAF0300458.1"/>
    <property type="molecule type" value="Genomic_DNA"/>
</dbReference>
<gene>
    <name evidence="1" type="ORF">FJT64_027014</name>
</gene>
<keyword evidence="2" id="KW-1185">Reference proteome</keyword>
<accession>A0A6A4WEN5</accession>
<reference evidence="1 2" key="1">
    <citation type="submission" date="2019-07" db="EMBL/GenBank/DDBJ databases">
        <title>Draft genome assembly of a fouling barnacle, Amphibalanus amphitrite (Darwin, 1854): The first reference genome for Thecostraca.</title>
        <authorList>
            <person name="Kim W."/>
        </authorList>
    </citation>
    <scope>NUCLEOTIDE SEQUENCE [LARGE SCALE GENOMIC DNA]</scope>
    <source>
        <strain evidence="1">SNU_AA5</strain>
        <tissue evidence="1">Soma without cirri and trophi</tissue>
    </source>
</reference>
<comment type="caution">
    <text evidence="1">The sequence shown here is derived from an EMBL/GenBank/DDBJ whole genome shotgun (WGS) entry which is preliminary data.</text>
</comment>
<protein>
    <submittedName>
        <fullName evidence="1">Uncharacterized protein</fullName>
    </submittedName>
</protein>
<proteinExistence type="predicted"/>
<dbReference type="OrthoDB" id="6618553at2759"/>
<dbReference type="PANTHER" id="PTHR33244">
    <property type="entry name" value="INTEGRASE CATALYTIC DOMAIN-CONTAINING PROTEIN-RELATED"/>
    <property type="match status" value="1"/>
</dbReference>